<keyword evidence="3" id="KW-1185">Reference proteome</keyword>
<protein>
    <submittedName>
        <fullName evidence="2">Uncharacterized protein</fullName>
    </submittedName>
</protein>
<dbReference type="Proteomes" id="UP000245252">
    <property type="component" value="Unassembled WGS sequence"/>
</dbReference>
<evidence type="ECO:0000256" key="1">
    <source>
        <dbReference type="SAM" id="Phobius"/>
    </source>
</evidence>
<dbReference type="RefSeq" id="WP_109458223.1">
    <property type="nucleotide sequence ID" value="NZ_QFBC01000004.1"/>
</dbReference>
<organism evidence="2 3">
    <name type="scientific">Metarhizobium album</name>
    <dbReference type="NCBI Taxonomy" id="2182425"/>
    <lineage>
        <taxon>Bacteria</taxon>
        <taxon>Pseudomonadati</taxon>
        <taxon>Pseudomonadota</taxon>
        <taxon>Alphaproteobacteria</taxon>
        <taxon>Hyphomicrobiales</taxon>
        <taxon>Rhizobiaceae</taxon>
        <taxon>Metarhizobium</taxon>
    </lineage>
</organism>
<dbReference type="AlphaFoldDB" id="A0A2U2DRF8"/>
<sequence length="86" mass="9920">MVNPRVQKFIEKTLDLFDRAITPRRWPVSMRRTYVITFPISSLLLGIVTILVMSTVLVAAITCFLLATILGFFEYVRELWSAEDKP</sequence>
<feature type="transmembrane region" description="Helical" evidence="1">
    <location>
        <begin position="33"/>
        <end position="51"/>
    </location>
</feature>
<proteinExistence type="predicted"/>
<gene>
    <name evidence="2" type="ORF">DEM27_10625</name>
</gene>
<reference evidence="2 3" key="1">
    <citation type="submission" date="2018-05" db="EMBL/GenBank/DDBJ databases">
        <title>The draft genome of strain NS-104.</title>
        <authorList>
            <person name="Hang P."/>
            <person name="Jiang J."/>
        </authorList>
    </citation>
    <scope>NUCLEOTIDE SEQUENCE [LARGE SCALE GENOMIC DNA]</scope>
    <source>
        <strain evidence="2 3">NS-104</strain>
    </source>
</reference>
<accession>A0A2U2DRF8</accession>
<evidence type="ECO:0000313" key="2">
    <source>
        <dbReference type="EMBL" id="PWE55905.1"/>
    </source>
</evidence>
<dbReference type="EMBL" id="QFBC01000004">
    <property type="protein sequence ID" value="PWE55905.1"/>
    <property type="molecule type" value="Genomic_DNA"/>
</dbReference>
<feature type="transmembrane region" description="Helical" evidence="1">
    <location>
        <begin position="57"/>
        <end position="76"/>
    </location>
</feature>
<keyword evidence="1" id="KW-0472">Membrane</keyword>
<comment type="caution">
    <text evidence="2">The sequence shown here is derived from an EMBL/GenBank/DDBJ whole genome shotgun (WGS) entry which is preliminary data.</text>
</comment>
<keyword evidence="1" id="KW-0812">Transmembrane</keyword>
<keyword evidence="1" id="KW-1133">Transmembrane helix</keyword>
<evidence type="ECO:0000313" key="3">
    <source>
        <dbReference type="Proteomes" id="UP000245252"/>
    </source>
</evidence>
<name>A0A2U2DRF8_9HYPH</name>